<dbReference type="AlphaFoldDB" id="D8SUG9"/>
<dbReference type="Proteomes" id="UP000001514">
    <property type="component" value="Unassembled WGS sequence"/>
</dbReference>
<keyword evidence="3" id="KW-1185">Reference proteome</keyword>
<reference evidence="2 3" key="1">
    <citation type="journal article" date="2011" name="Science">
        <title>The Selaginella genome identifies genetic changes associated with the evolution of vascular plants.</title>
        <authorList>
            <person name="Banks J.A."/>
            <person name="Nishiyama T."/>
            <person name="Hasebe M."/>
            <person name="Bowman J.L."/>
            <person name="Gribskov M."/>
            <person name="dePamphilis C."/>
            <person name="Albert V.A."/>
            <person name="Aono N."/>
            <person name="Aoyama T."/>
            <person name="Ambrose B.A."/>
            <person name="Ashton N.W."/>
            <person name="Axtell M.J."/>
            <person name="Barker E."/>
            <person name="Barker M.S."/>
            <person name="Bennetzen J.L."/>
            <person name="Bonawitz N.D."/>
            <person name="Chapple C."/>
            <person name="Cheng C."/>
            <person name="Correa L.G."/>
            <person name="Dacre M."/>
            <person name="DeBarry J."/>
            <person name="Dreyer I."/>
            <person name="Elias M."/>
            <person name="Engstrom E.M."/>
            <person name="Estelle M."/>
            <person name="Feng L."/>
            <person name="Finet C."/>
            <person name="Floyd S.K."/>
            <person name="Frommer W.B."/>
            <person name="Fujita T."/>
            <person name="Gramzow L."/>
            <person name="Gutensohn M."/>
            <person name="Harholt J."/>
            <person name="Hattori M."/>
            <person name="Heyl A."/>
            <person name="Hirai T."/>
            <person name="Hiwatashi Y."/>
            <person name="Ishikawa M."/>
            <person name="Iwata M."/>
            <person name="Karol K.G."/>
            <person name="Koehler B."/>
            <person name="Kolukisaoglu U."/>
            <person name="Kubo M."/>
            <person name="Kurata T."/>
            <person name="Lalonde S."/>
            <person name="Li K."/>
            <person name="Li Y."/>
            <person name="Litt A."/>
            <person name="Lyons E."/>
            <person name="Manning G."/>
            <person name="Maruyama T."/>
            <person name="Michael T.P."/>
            <person name="Mikami K."/>
            <person name="Miyazaki S."/>
            <person name="Morinaga S."/>
            <person name="Murata T."/>
            <person name="Mueller-Roeber B."/>
            <person name="Nelson D.R."/>
            <person name="Obara M."/>
            <person name="Oguri Y."/>
            <person name="Olmstead R.G."/>
            <person name="Onodera N."/>
            <person name="Petersen B.L."/>
            <person name="Pils B."/>
            <person name="Prigge M."/>
            <person name="Rensing S.A."/>
            <person name="Riano-Pachon D.M."/>
            <person name="Roberts A.W."/>
            <person name="Sato Y."/>
            <person name="Scheller H.V."/>
            <person name="Schulz B."/>
            <person name="Schulz C."/>
            <person name="Shakirov E.V."/>
            <person name="Shibagaki N."/>
            <person name="Shinohara N."/>
            <person name="Shippen D.E."/>
            <person name="Soerensen I."/>
            <person name="Sotooka R."/>
            <person name="Sugimoto N."/>
            <person name="Sugita M."/>
            <person name="Sumikawa N."/>
            <person name="Tanurdzic M."/>
            <person name="Theissen G."/>
            <person name="Ulvskov P."/>
            <person name="Wakazuki S."/>
            <person name="Weng J.K."/>
            <person name="Willats W.W."/>
            <person name="Wipf D."/>
            <person name="Wolf P.G."/>
            <person name="Yang L."/>
            <person name="Zimmer A.D."/>
            <person name="Zhu Q."/>
            <person name="Mitros T."/>
            <person name="Hellsten U."/>
            <person name="Loque D."/>
            <person name="Otillar R."/>
            <person name="Salamov A."/>
            <person name="Schmutz J."/>
            <person name="Shapiro H."/>
            <person name="Lindquist E."/>
            <person name="Lucas S."/>
            <person name="Rokhsar D."/>
            <person name="Grigoriev I.V."/>
        </authorList>
    </citation>
    <scope>NUCLEOTIDE SEQUENCE [LARGE SCALE GENOMIC DNA]</scope>
</reference>
<dbReference type="EMBL" id="GL377642">
    <property type="protein sequence ID" value="EFJ12070.1"/>
    <property type="molecule type" value="Genomic_DNA"/>
</dbReference>
<protein>
    <submittedName>
        <fullName evidence="2">Uncharacterized protein</fullName>
    </submittedName>
</protein>
<evidence type="ECO:0000256" key="1">
    <source>
        <dbReference type="SAM" id="MobiDB-lite"/>
    </source>
</evidence>
<feature type="compositionally biased region" description="Polar residues" evidence="1">
    <location>
        <begin position="19"/>
        <end position="30"/>
    </location>
</feature>
<evidence type="ECO:0000313" key="3">
    <source>
        <dbReference type="Proteomes" id="UP000001514"/>
    </source>
</evidence>
<proteinExistence type="predicted"/>
<evidence type="ECO:0000313" key="2">
    <source>
        <dbReference type="EMBL" id="EFJ12070.1"/>
    </source>
</evidence>
<name>D8SUG9_SELML</name>
<gene>
    <name evidence="2" type="ORF">SELMODRAFT_446803</name>
</gene>
<sequence>MIVVTISPEEENQDAAASAESTSTGPRNSALQVRETHCWIHAALLKKEEDKLGEKEGGWETKVFNVHSARQASHCPHRGRVRDAGNKAKKLSTNLWYLCVVAGLQPGHTLEADFVSFVAHQQRGRSSSKRDDDRLYYQAQNRASPKAASKGVGTLEEGWLCFLPLYIIYKT</sequence>
<organism evidence="3">
    <name type="scientific">Selaginella moellendorffii</name>
    <name type="common">Spikemoss</name>
    <dbReference type="NCBI Taxonomy" id="88036"/>
    <lineage>
        <taxon>Eukaryota</taxon>
        <taxon>Viridiplantae</taxon>
        <taxon>Streptophyta</taxon>
        <taxon>Embryophyta</taxon>
        <taxon>Tracheophyta</taxon>
        <taxon>Lycopodiopsida</taxon>
        <taxon>Selaginellales</taxon>
        <taxon>Selaginellaceae</taxon>
        <taxon>Selaginella</taxon>
    </lineage>
</organism>
<feature type="region of interest" description="Disordered" evidence="1">
    <location>
        <begin position="1"/>
        <end position="30"/>
    </location>
</feature>
<accession>D8SUG9</accession>
<dbReference type="InParanoid" id="D8SUG9"/>
<dbReference type="HOGENOM" id="CLU_1565541_0_0_1"/>
<dbReference type="KEGG" id="smo:SELMODRAFT_446803"/>
<dbReference type="Gramene" id="EFJ12070">
    <property type="protein sequence ID" value="EFJ12070"/>
    <property type="gene ID" value="SELMODRAFT_446803"/>
</dbReference>